<dbReference type="AlphaFoldDB" id="A0A0C9XKP0"/>
<dbReference type="HOGENOM" id="CLU_203392_0_0_1"/>
<accession>A0A0C9XKP0</accession>
<dbReference type="OrthoDB" id="3262464at2759"/>
<reference evidence="2" key="2">
    <citation type="submission" date="2015-01" db="EMBL/GenBank/DDBJ databases">
        <title>Evolutionary Origins and Diversification of the Mycorrhizal Mutualists.</title>
        <authorList>
            <consortium name="DOE Joint Genome Institute"/>
            <consortium name="Mycorrhizal Genomics Consortium"/>
            <person name="Kohler A."/>
            <person name="Kuo A."/>
            <person name="Nagy L.G."/>
            <person name="Floudas D."/>
            <person name="Copeland A."/>
            <person name="Barry K.W."/>
            <person name="Cichocki N."/>
            <person name="Veneault-Fourrey C."/>
            <person name="LaButti K."/>
            <person name="Lindquist E.A."/>
            <person name="Lipzen A."/>
            <person name="Lundell T."/>
            <person name="Morin E."/>
            <person name="Murat C."/>
            <person name="Riley R."/>
            <person name="Ohm R."/>
            <person name="Sun H."/>
            <person name="Tunlid A."/>
            <person name="Henrissat B."/>
            <person name="Grigoriev I.V."/>
            <person name="Hibbett D.S."/>
            <person name="Martin F."/>
        </authorList>
    </citation>
    <scope>NUCLEOTIDE SEQUENCE [LARGE SCALE GENOMIC DNA]</scope>
    <source>
        <strain evidence="2">LaAM-08-1</strain>
    </source>
</reference>
<dbReference type="EMBL" id="KN838675">
    <property type="protein sequence ID" value="KIJ98156.1"/>
    <property type="molecule type" value="Genomic_DNA"/>
</dbReference>
<name>A0A0C9XKP0_9AGAR</name>
<reference evidence="1 2" key="1">
    <citation type="submission" date="2014-04" db="EMBL/GenBank/DDBJ databases">
        <authorList>
            <consortium name="DOE Joint Genome Institute"/>
            <person name="Kuo A."/>
            <person name="Kohler A."/>
            <person name="Nagy L.G."/>
            <person name="Floudas D."/>
            <person name="Copeland A."/>
            <person name="Barry K.W."/>
            <person name="Cichocki N."/>
            <person name="Veneault-Fourrey C."/>
            <person name="LaButti K."/>
            <person name="Lindquist E.A."/>
            <person name="Lipzen A."/>
            <person name="Lundell T."/>
            <person name="Morin E."/>
            <person name="Murat C."/>
            <person name="Sun H."/>
            <person name="Tunlid A."/>
            <person name="Henrissat B."/>
            <person name="Grigoriev I.V."/>
            <person name="Hibbett D.S."/>
            <person name="Martin F."/>
            <person name="Nordberg H.P."/>
            <person name="Cantor M.N."/>
            <person name="Hua S.X."/>
        </authorList>
    </citation>
    <scope>NUCLEOTIDE SEQUENCE [LARGE SCALE GENOMIC DNA]</scope>
    <source>
        <strain evidence="1 2">LaAM-08-1</strain>
    </source>
</reference>
<protein>
    <submittedName>
        <fullName evidence="1">Uncharacterized protein</fullName>
    </submittedName>
</protein>
<evidence type="ECO:0000313" key="2">
    <source>
        <dbReference type="Proteomes" id="UP000054477"/>
    </source>
</evidence>
<evidence type="ECO:0000313" key="1">
    <source>
        <dbReference type="EMBL" id="KIJ98156.1"/>
    </source>
</evidence>
<proteinExistence type="predicted"/>
<dbReference type="Proteomes" id="UP000054477">
    <property type="component" value="Unassembled WGS sequence"/>
</dbReference>
<keyword evidence="2" id="KW-1185">Reference proteome</keyword>
<organism evidence="1 2">
    <name type="scientific">Laccaria amethystina LaAM-08-1</name>
    <dbReference type="NCBI Taxonomy" id="1095629"/>
    <lineage>
        <taxon>Eukaryota</taxon>
        <taxon>Fungi</taxon>
        <taxon>Dikarya</taxon>
        <taxon>Basidiomycota</taxon>
        <taxon>Agaricomycotina</taxon>
        <taxon>Agaricomycetes</taxon>
        <taxon>Agaricomycetidae</taxon>
        <taxon>Agaricales</taxon>
        <taxon>Agaricineae</taxon>
        <taxon>Hydnangiaceae</taxon>
        <taxon>Laccaria</taxon>
    </lineage>
</organism>
<sequence length="58" mass="6523">MEMLQMLKFSLKSGQSLDFTQGTSRKDVLEFIKSIQDGENAVPEDVNAYIKSLLVTVE</sequence>
<gene>
    <name evidence="1" type="ORF">K443DRAFT_104363</name>
</gene>